<keyword evidence="4" id="KW-1185">Reference proteome</keyword>
<dbReference type="PROSITE" id="PS50005">
    <property type="entry name" value="TPR"/>
    <property type="match status" value="1"/>
</dbReference>
<proteinExistence type="predicted"/>
<comment type="caution">
    <text evidence="3">The sequence shown here is derived from an EMBL/GenBank/DDBJ whole genome shotgun (WGS) entry which is preliminary data.</text>
</comment>
<dbReference type="PANTHER" id="PTHR15544:SF0">
    <property type="entry name" value="TETRATRICOPEPTIDE REPEAT PROTEIN 33"/>
    <property type="match status" value="1"/>
</dbReference>
<evidence type="ECO:0008006" key="5">
    <source>
        <dbReference type="Google" id="ProtNLM"/>
    </source>
</evidence>
<dbReference type="Gene3D" id="1.25.40.10">
    <property type="entry name" value="Tetratricopeptide repeat domain"/>
    <property type="match status" value="1"/>
</dbReference>
<feature type="compositionally biased region" description="Basic and acidic residues" evidence="2">
    <location>
        <begin position="256"/>
        <end position="274"/>
    </location>
</feature>
<evidence type="ECO:0000313" key="3">
    <source>
        <dbReference type="EMBL" id="KAL3692838.1"/>
    </source>
</evidence>
<dbReference type="PANTHER" id="PTHR15544">
    <property type="entry name" value="OSMOSIS RESPONSIVE FACTOR"/>
    <property type="match status" value="1"/>
</dbReference>
<dbReference type="InterPro" id="IPR011990">
    <property type="entry name" value="TPR-like_helical_dom_sf"/>
</dbReference>
<accession>A0ABD3HMJ8</accession>
<gene>
    <name evidence="3" type="ORF">R1sor_006489</name>
</gene>
<feature type="repeat" description="TPR" evidence="1">
    <location>
        <begin position="150"/>
        <end position="183"/>
    </location>
</feature>
<reference evidence="3 4" key="1">
    <citation type="submission" date="2024-09" db="EMBL/GenBank/DDBJ databases">
        <title>Chromosome-scale assembly of Riccia sorocarpa.</title>
        <authorList>
            <person name="Paukszto L."/>
        </authorList>
    </citation>
    <scope>NUCLEOTIDE SEQUENCE [LARGE SCALE GENOMIC DNA]</scope>
    <source>
        <strain evidence="3">LP-2024</strain>
        <tissue evidence="3">Aerial parts of the thallus</tissue>
    </source>
</reference>
<name>A0ABD3HMJ8_9MARC</name>
<evidence type="ECO:0000313" key="4">
    <source>
        <dbReference type="Proteomes" id="UP001633002"/>
    </source>
</evidence>
<organism evidence="3 4">
    <name type="scientific">Riccia sorocarpa</name>
    <dbReference type="NCBI Taxonomy" id="122646"/>
    <lineage>
        <taxon>Eukaryota</taxon>
        <taxon>Viridiplantae</taxon>
        <taxon>Streptophyta</taxon>
        <taxon>Embryophyta</taxon>
        <taxon>Marchantiophyta</taxon>
        <taxon>Marchantiopsida</taxon>
        <taxon>Marchantiidae</taxon>
        <taxon>Marchantiales</taxon>
        <taxon>Ricciaceae</taxon>
        <taxon>Riccia</taxon>
    </lineage>
</organism>
<protein>
    <recommendedName>
        <fullName evidence="5">Tetratricopeptide repeat protein 33</fullName>
    </recommendedName>
</protein>
<dbReference type="InterPro" id="IPR019734">
    <property type="entry name" value="TPR_rpt"/>
</dbReference>
<evidence type="ECO:0000256" key="1">
    <source>
        <dbReference type="PROSITE-ProRule" id="PRU00339"/>
    </source>
</evidence>
<dbReference type="Proteomes" id="UP001633002">
    <property type="component" value="Unassembled WGS sequence"/>
</dbReference>
<dbReference type="SMART" id="SM00028">
    <property type="entry name" value="TPR"/>
    <property type="match status" value="3"/>
</dbReference>
<sequence>MTQRKPIAEGKKTKAAKMQLVWNKPKKKSRPVVLTPFQFEAAVENESRTGATSTSGGVSHQLEELTMLDSVEREGRANDKLSQQLLEEGNVLAEEGKLGEALGKWETAIFLTPQKALLHEQKAQALLEIGKTWGAVQAATSATQLEPTWTDAWVTLARAQLNYGEPYLAVESARTALTLDPTHGDANIELERAQFLASRQRQATRDSAAMNVEAVALPDGQNRLPSCRRAKVYDAEDIGFGEEHHQAAHRQPPAQKEIETKQEDSESEEKLYDKYEDDDYEWVDEVRKPPLLTDENLLSDFSDI</sequence>
<dbReference type="InterPro" id="IPR052658">
    <property type="entry name" value="TPR-containing"/>
</dbReference>
<evidence type="ECO:0000256" key="2">
    <source>
        <dbReference type="SAM" id="MobiDB-lite"/>
    </source>
</evidence>
<dbReference type="SUPFAM" id="SSF48452">
    <property type="entry name" value="TPR-like"/>
    <property type="match status" value="1"/>
</dbReference>
<feature type="region of interest" description="Disordered" evidence="2">
    <location>
        <begin position="243"/>
        <end position="275"/>
    </location>
</feature>
<dbReference type="AlphaFoldDB" id="A0ABD3HMJ8"/>
<keyword evidence="1" id="KW-0802">TPR repeat</keyword>
<dbReference type="EMBL" id="JBJQOH010000003">
    <property type="protein sequence ID" value="KAL3692838.1"/>
    <property type="molecule type" value="Genomic_DNA"/>
</dbReference>